<dbReference type="RefSeq" id="WP_148577692.1">
    <property type="nucleotide sequence ID" value="NZ_SDKK01000003.1"/>
</dbReference>
<comment type="caution">
    <text evidence="7">The sequence shown here is derived from an EMBL/GenBank/DDBJ whole genome shotgun (WGS) entry which is preliminary data.</text>
</comment>
<evidence type="ECO:0000313" key="8">
    <source>
        <dbReference type="Proteomes" id="UP000389128"/>
    </source>
</evidence>
<dbReference type="InterPro" id="IPR029479">
    <property type="entry name" value="Nitroreductase"/>
</dbReference>
<comment type="similarity">
    <text evidence="1 5">Belongs to the flavin oxidoreductase frp family.</text>
</comment>
<keyword evidence="4 5" id="KW-0560">Oxidoreductase</keyword>
<proteinExistence type="inferred from homology"/>
<keyword evidence="3 5" id="KW-0288">FMN</keyword>
<evidence type="ECO:0000313" key="7">
    <source>
        <dbReference type="EMBL" id="TYC61158.1"/>
    </source>
</evidence>
<protein>
    <submittedName>
        <fullName evidence="7">NADPH-dependent oxidoreductase</fullName>
    </submittedName>
</protein>
<evidence type="ECO:0000256" key="1">
    <source>
        <dbReference type="ARBA" id="ARBA00008366"/>
    </source>
</evidence>
<dbReference type="PANTHER" id="PTHR43425">
    <property type="entry name" value="OXYGEN-INSENSITIVE NADPH NITROREDUCTASE"/>
    <property type="match status" value="1"/>
</dbReference>
<dbReference type="Gene3D" id="3.40.109.10">
    <property type="entry name" value="NADH Oxidase"/>
    <property type="match status" value="1"/>
</dbReference>
<evidence type="ECO:0000256" key="4">
    <source>
        <dbReference type="ARBA" id="ARBA00023002"/>
    </source>
</evidence>
<dbReference type="CDD" id="cd02146">
    <property type="entry name" value="NfsA-like"/>
    <property type="match status" value="1"/>
</dbReference>
<keyword evidence="8" id="KW-1185">Reference proteome</keyword>
<reference evidence="7 8" key="1">
    <citation type="submission" date="2019-01" db="EMBL/GenBank/DDBJ databases">
        <title>Zoogloea oleivorans genome sequencing and assembly.</title>
        <authorList>
            <person name="Tancsics A."/>
            <person name="Farkas M."/>
            <person name="Kriszt B."/>
            <person name="Maroti G."/>
            <person name="Horvath B."/>
        </authorList>
    </citation>
    <scope>NUCLEOTIDE SEQUENCE [LARGE SCALE GENOMIC DNA]</scope>
    <source>
        <strain evidence="7 8">Buc</strain>
    </source>
</reference>
<evidence type="ECO:0000256" key="2">
    <source>
        <dbReference type="ARBA" id="ARBA00022630"/>
    </source>
</evidence>
<dbReference type="GO" id="GO:0016491">
    <property type="term" value="F:oxidoreductase activity"/>
    <property type="evidence" value="ECO:0007669"/>
    <property type="project" value="UniProtKB-UniRule"/>
</dbReference>
<accession>A0A6C2D417</accession>
<name>A0A6C2D417_9RHOO</name>
<dbReference type="EMBL" id="SDKK01000003">
    <property type="protein sequence ID" value="TYC61158.1"/>
    <property type="molecule type" value="Genomic_DNA"/>
</dbReference>
<evidence type="ECO:0000256" key="3">
    <source>
        <dbReference type="ARBA" id="ARBA00022643"/>
    </source>
</evidence>
<keyword evidence="2 5" id="KW-0285">Flavoprotein</keyword>
<dbReference type="Pfam" id="PF00881">
    <property type="entry name" value="Nitroreductase"/>
    <property type="match status" value="1"/>
</dbReference>
<dbReference type="InterPro" id="IPR000415">
    <property type="entry name" value="Nitroreductase-like"/>
</dbReference>
<dbReference type="SUPFAM" id="SSF55469">
    <property type="entry name" value="FMN-dependent nitroreductase-like"/>
    <property type="match status" value="1"/>
</dbReference>
<dbReference type="InterPro" id="IPR016446">
    <property type="entry name" value="Flavin_OxRdtase_Frp"/>
</dbReference>
<organism evidence="7 8">
    <name type="scientific">Zoogloea oleivorans</name>
    <dbReference type="NCBI Taxonomy" id="1552750"/>
    <lineage>
        <taxon>Bacteria</taxon>
        <taxon>Pseudomonadati</taxon>
        <taxon>Pseudomonadota</taxon>
        <taxon>Betaproteobacteria</taxon>
        <taxon>Rhodocyclales</taxon>
        <taxon>Zoogloeaceae</taxon>
        <taxon>Zoogloea</taxon>
    </lineage>
</organism>
<dbReference type="Proteomes" id="UP000389128">
    <property type="component" value="Unassembled WGS sequence"/>
</dbReference>
<dbReference type="AlphaFoldDB" id="A0A6C2D417"/>
<evidence type="ECO:0000256" key="5">
    <source>
        <dbReference type="PIRNR" id="PIRNR005426"/>
    </source>
</evidence>
<sequence>MNTRASLYQARYGSPDVAVPDAGSPVIDHLLAHSSVRAYLPDPVSDDTLAAIIAAAQSAASSSNLHAWSVVAVRDPARKARLAEFAGDQEHIHKAPLLLVWLADLARLEQVANKLGEPSSALDYLEMFEVGVIDAALAAQNAVTAAESLGLGTVYIGAMRNKPEEVAAELQLPTRVVAMFGLCLGTPDPQAPASVKPRPAQSVVLHQETYSLPAQAAGLEQYDEAMRAFYTSQNMKVRGTWSNHSAKRVRDGAALSGRDRLVEALNKRGFPLK</sequence>
<dbReference type="OrthoDB" id="3181400at2"/>
<feature type="domain" description="Nitroreductase" evidence="6">
    <location>
        <begin position="33"/>
        <end position="181"/>
    </location>
</feature>
<gene>
    <name evidence="7" type="ORF">ETQ85_03625</name>
</gene>
<dbReference type="PANTHER" id="PTHR43425:SF2">
    <property type="entry name" value="OXYGEN-INSENSITIVE NADPH NITROREDUCTASE"/>
    <property type="match status" value="1"/>
</dbReference>
<evidence type="ECO:0000259" key="6">
    <source>
        <dbReference type="Pfam" id="PF00881"/>
    </source>
</evidence>
<keyword evidence="5" id="KW-0521">NADP</keyword>
<dbReference type="PIRSF" id="PIRSF005426">
    <property type="entry name" value="Frp"/>
    <property type="match status" value="1"/>
</dbReference>